<protein>
    <recommendedName>
        <fullName evidence="3">Anthocyanidin reductase ((2S)-flavan-3-ol-forming)</fullName>
    </recommendedName>
</protein>
<keyword evidence="2" id="KW-1185">Reference proteome</keyword>
<evidence type="ECO:0000313" key="1">
    <source>
        <dbReference type="EMBL" id="CBI38334.3"/>
    </source>
</evidence>
<dbReference type="InParanoid" id="D7U6G5"/>
<evidence type="ECO:0000313" key="2">
    <source>
        <dbReference type="Proteomes" id="UP000009183"/>
    </source>
</evidence>
<dbReference type="EMBL" id="FN596525">
    <property type="protein sequence ID" value="CBI38334.3"/>
    <property type="molecule type" value="Genomic_DNA"/>
</dbReference>
<proteinExistence type="predicted"/>
<gene>
    <name evidence="1" type="ORF">VIT_00s0361g00030</name>
</gene>
<dbReference type="SUPFAM" id="SSF51735">
    <property type="entry name" value="NAD(P)-binding Rossmann-fold domains"/>
    <property type="match status" value="1"/>
</dbReference>
<sequence length="99" mass="11177">MTHVEDVCLAHIFVAEKASASGRYICCGANICVPELANFLNKRYPQCKVPTDFRDFPSKSKMLLSSKKLVKEGFGFKHGIEEIYDQSMEYLKAKGLLQN</sequence>
<dbReference type="PaxDb" id="29760-VIT_00s0361g00030.t01"/>
<dbReference type="HOGENOM" id="CLU_007383_9_5_1"/>
<evidence type="ECO:0008006" key="3">
    <source>
        <dbReference type="Google" id="ProtNLM"/>
    </source>
</evidence>
<dbReference type="AlphaFoldDB" id="D7U6G5"/>
<organism evidence="1 2">
    <name type="scientific">Vitis vinifera</name>
    <name type="common">Grape</name>
    <dbReference type="NCBI Taxonomy" id="29760"/>
    <lineage>
        <taxon>Eukaryota</taxon>
        <taxon>Viridiplantae</taxon>
        <taxon>Streptophyta</taxon>
        <taxon>Embryophyta</taxon>
        <taxon>Tracheophyta</taxon>
        <taxon>Spermatophyta</taxon>
        <taxon>Magnoliopsida</taxon>
        <taxon>eudicotyledons</taxon>
        <taxon>Gunneridae</taxon>
        <taxon>Pentapetalae</taxon>
        <taxon>rosids</taxon>
        <taxon>Vitales</taxon>
        <taxon>Vitaceae</taxon>
        <taxon>Viteae</taxon>
        <taxon>Vitis</taxon>
    </lineage>
</organism>
<name>D7U6G5_VITVI</name>
<dbReference type="OMA" id="IKGMQFV"/>
<dbReference type="STRING" id="29760.D7U6G5"/>
<accession>D7U6G5</accession>
<reference evidence="2" key="1">
    <citation type="journal article" date="2007" name="Nature">
        <title>The grapevine genome sequence suggests ancestral hexaploidization in major angiosperm phyla.</title>
        <authorList>
            <consortium name="The French-Italian Public Consortium for Grapevine Genome Characterization."/>
            <person name="Jaillon O."/>
            <person name="Aury J.-M."/>
            <person name="Noel B."/>
            <person name="Policriti A."/>
            <person name="Clepet C."/>
            <person name="Casagrande A."/>
            <person name="Choisne N."/>
            <person name="Aubourg S."/>
            <person name="Vitulo N."/>
            <person name="Jubin C."/>
            <person name="Vezzi A."/>
            <person name="Legeai F."/>
            <person name="Hugueney P."/>
            <person name="Dasilva C."/>
            <person name="Horner D."/>
            <person name="Mica E."/>
            <person name="Jublot D."/>
            <person name="Poulain J."/>
            <person name="Bruyere C."/>
            <person name="Billault A."/>
            <person name="Segurens B."/>
            <person name="Gouyvenoux M."/>
            <person name="Ugarte E."/>
            <person name="Cattonaro F."/>
            <person name="Anthouard V."/>
            <person name="Vico V."/>
            <person name="Del Fabbro C."/>
            <person name="Alaux M."/>
            <person name="Di Gaspero G."/>
            <person name="Dumas V."/>
            <person name="Felice N."/>
            <person name="Paillard S."/>
            <person name="Juman I."/>
            <person name="Moroldo M."/>
            <person name="Scalabrin S."/>
            <person name="Canaguier A."/>
            <person name="Le Clainche I."/>
            <person name="Malacrida G."/>
            <person name="Durand E."/>
            <person name="Pesole G."/>
            <person name="Laucou V."/>
            <person name="Chatelet P."/>
            <person name="Merdinoglu D."/>
            <person name="Delledonne M."/>
            <person name="Pezzotti M."/>
            <person name="Lecharny A."/>
            <person name="Scarpelli C."/>
            <person name="Artiguenave F."/>
            <person name="Pe M.E."/>
            <person name="Valle G."/>
            <person name="Morgante M."/>
            <person name="Caboche M."/>
            <person name="Adam-Blondon A.-F."/>
            <person name="Weissenbach J."/>
            <person name="Quetier F."/>
            <person name="Wincker P."/>
        </authorList>
    </citation>
    <scope>NUCLEOTIDE SEQUENCE [LARGE SCALE GENOMIC DNA]</scope>
    <source>
        <strain evidence="2">cv. Pinot noir / PN40024</strain>
    </source>
</reference>
<dbReference type="eggNOG" id="KOG1502">
    <property type="taxonomic scope" value="Eukaryota"/>
</dbReference>
<dbReference type="Proteomes" id="UP000009183">
    <property type="component" value="Unassembled WGS sequence, unordered"/>
</dbReference>
<dbReference type="Gene3D" id="3.40.50.720">
    <property type="entry name" value="NAD(P)-binding Rossmann-like Domain"/>
    <property type="match status" value="1"/>
</dbReference>
<dbReference type="InterPro" id="IPR036291">
    <property type="entry name" value="NAD(P)-bd_dom_sf"/>
</dbReference>